<dbReference type="RefSeq" id="WP_153651814.1">
    <property type="nucleotide sequence ID" value="NZ_CP045737.1"/>
</dbReference>
<dbReference type="GO" id="GO:0035312">
    <property type="term" value="F:5'-3' DNA exonuclease activity"/>
    <property type="evidence" value="ECO:0007669"/>
    <property type="project" value="TreeGrafter"/>
</dbReference>
<gene>
    <name evidence="3" type="ORF">GEV26_03700</name>
</gene>
<dbReference type="Gene3D" id="3.20.20.140">
    <property type="entry name" value="Metal-dependent hydrolases"/>
    <property type="match status" value="1"/>
</dbReference>
<dbReference type="InterPro" id="IPR004013">
    <property type="entry name" value="PHP_dom"/>
</dbReference>
<name>A0A5Q2MFN7_9ACTN</name>
<dbReference type="Proteomes" id="UP000392064">
    <property type="component" value="Chromosome"/>
</dbReference>
<dbReference type="PANTHER" id="PTHR42924:SF3">
    <property type="entry name" value="POLYMERASE_HISTIDINOL PHOSPHATASE N-TERMINAL DOMAIN-CONTAINING PROTEIN"/>
    <property type="match status" value="1"/>
</dbReference>
<dbReference type="CDD" id="cd07438">
    <property type="entry name" value="PHP_HisPPase_AMP"/>
    <property type="match status" value="1"/>
</dbReference>
<evidence type="ECO:0000259" key="2">
    <source>
        <dbReference type="SMART" id="SM00481"/>
    </source>
</evidence>
<dbReference type="InterPro" id="IPR052018">
    <property type="entry name" value="PHP_domain"/>
</dbReference>
<keyword evidence="4" id="KW-1185">Reference proteome</keyword>
<reference evidence="3 4" key="1">
    <citation type="submission" date="2019-11" db="EMBL/GenBank/DDBJ databases">
        <authorList>
            <person name="Li J."/>
        </authorList>
    </citation>
    <scope>NUCLEOTIDE SEQUENCE [LARGE SCALE GENOMIC DNA]</scope>
    <source>
        <strain evidence="3 4">MF47</strain>
    </source>
</reference>
<evidence type="ECO:0000256" key="1">
    <source>
        <dbReference type="SAM" id="MobiDB-lite"/>
    </source>
</evidence>
<dbReference type="KEGG" id="aef:GEV26_03700"/>
<dbReference type="InterPro" id="IPR016195">
    <property type="entry name" value="Pol/histidinol_Pase-like"/>
</dbReference>
<feature type="compositionally biased region" description="Basic and acidic residues" evidence="1">
    <location>
        <begin position="250"/>
        <end position="274"/>
    </location>
</feature>
<sequence>MRIDLHTHSNRSDGTDTPAELVANAKAAGLDVVALTDHDATTGWDDALAAGEALGVHVVRGIEISTQLHGESVHLLGYEFDPDHQPLVEELRRVLHGREERLPQMLDKLASHGIDITMADVAAQSGDAAASGRPHIADAMVAKHYIGHRDEAFHGWLNSSGKAYVDRYAAPLFEAVRLLKEAGGRAVIAHPWSRGSDKVLTPEALEELAAAGLDGLEVDHNDHDDEARRELRRIAADLDLVTTGSSDYHGTGKSEKFHLGVHTTDPEQYERLLG</sequence>
<dbReference type="PANTHER" id="PTHR42924">
    <property type="entry name" value="EXONUCLEASE"/>
    <property type="match status" value="1"/>
</dbReference>
<evidence type="ECO:0000313" key="3">
    <source>
        <dbReference type="EMBL" id="QGG40543.1"/>
    </source>
</evidence>
<protein>
    <submittedName>
        <fullName evidence="3">PHP domain-containing protein</fullName>
    </submittedName>
</protein>
<dbReference type="Gene3D" id="1.10.150.650">
    <property type="match status" value="1"/>
</dbReference>
<dbReference type="InterPro" id="IPR003141">
    <property type="entry name" value="Pol/His_phosphatase_N"/>
</dbReference>
<dbReference type="SMART" id="SM00481">
    <property type="entry name" value="POLIIIAc"/>
    <property type="match status" value="1"/>
</dbReference>
<dbReference type="EMBL" id="CP045737">
    <property type="protein sequence ID" value="QGG40543.1"/>
    <property type="molecule type" value="Genomic_DNA"/>
</dbReference>
<proteinExistence type="predicted"/>
<dbReference type="SUPFAM" id="SSF89550">
    <property type="entry name" value="PHP domain-like"/>
    <property type="match status" value="1"/>
</dbReference>
<evidence type="ECO:0000313" key="4">
    <source>
        <dbReference type="Proteomes" id="UP000392064"/>
    </source>
</evidence>
<dbReference type="AlphaFoldDB" id="A0A5Q2MFN7"/>
<feature type="region of interest" description="Disordered" evidence="1">
    <location>
        <begin position="246"/>
        <end position="274"/>
    </location>
</feature>
<dbReference type="Pfam" id="PF02811">
    <property type="entry name" value="PHP"/>
    <property type="match status" value="1"/>
</dbReference>
<accession>A0A5Q2MFN7</accession>
<feature type="domain" description="Polymerase/histidinol phosphatase N-terminal" evidence="2">
    <location>
        <begin position="3"/>
        <end position="68"/>
    </location>
</feature>
<organism evidence="3 4">
    <name type="scientific">Aeromicrobium yanjiei</name>
    <dbReference type="NCBI Taxonomy" id="2662028"/>
    <lineage>
        <taxon>Bacteria</taxon>
        <taxon>Bacillati</taxon>
        <taxon>Actinomycetota</taxon>
        <taxon>Actinomycetes</taxon>
        <taxon>Propionibacteriales</taxon>
        <taxon>Nocardioidaceae</taxon>
        <taxon>Aeromicrobium</taxon>
    </lineage>
</organism>
<dbReference type="GO" id="GO:0004534">
    <property type="term" value="F:5'-3' RNA exonuclease activity"/>
    <property type="evidence" value="ECO:0007669"/>
    <property type="project" value="TreeGrafter"/>
</dbReference>